<dbReference type="EMBL" id="MN740067">
    <property type="protein sequence ID" value="QHT86376.1"/>
    <property type="molecule type" value="Genomic_DNA"/>
</dbReference>
<dbReference type="AlphaFoldDB" id="A0A6C0I1Z9"/>
<accession>A0A6C0I1Z9</accession>
<evidence type="ECO:0000256" key="1">
    <source>
        <dbReference type="SAM" id="MobiDB-lite"/>
    </source>
</evidence>
<evidence type="ECO:0000313" key="2">
    <source>
        <dbReference type="EMBL" id="QHT86376.1"/>
    </source>
</evidence>
<feature type="compositionally biased region" description="Polar residues" evidence="1">
    <location>
        <begin position="313"/>
        <end position="329"/>
    </location>
</feature>
<protein>
    <submittedName>
        <fullName evidence="2">Uncharacterized protein</fullName>
    </submittedName>
</protein>
<sequence length="597" mass="67269">MANQYCKITSWIEHNKKHGDSEYAKAISDLCLESYFNPSKYNGLTFLYQTNKTIKEKFIDAKFKSAARTLCNEFKRHILPDVFLSCEDFNTKDVGNILGEKYIVKSCTKDTVTFTNGMEIHALENNSFEPLSENLKDIIRIYYIVKGDPNKEVNGSYNITHRKKPNKHSLNIIEGGAATLRHMMKMGAQESDIKRQKAKIARYIITKKRSGKNSVNREIRKHSNSRIKRGGTAEEFLHVYDLSKLKEHIVTLSIENIRRNGPTALNVGLYMLIKKLKSLKAANNSPAGIPQDSSSSSSSASANSSSSDSSSSMFEDNMTQSPSEQLPSEKSSEQAEVVLGGNTEFCKNLKNLILAQWLINSCLEGVIPYIYLCLYILYKSEIADDDFKLFINDLIINMLKTIDGSTISISIDGMGQDYIANLTLISRTEFEFDRSSITQTTYYKICEFITKLKQSEIEIQQNLIGQFYNRIANYSNIWNGNFIPTFDGSIADSIVSCGTFLSLWTLTLFSFSMDETDIPSKLEMLDNTFFKLINENTMDFNTEYIFDKETLTKFIAGPASHIINTDIEVAIGEATGTDNGAIIDNSETQQVSIGIFD</sequence>
<name>A0A6C0I1Z9_9ZZZZ</name>
<reference evidence="2" key="1">
    <citation type="journal article" date="2020" name="Nature">
        <title>Giant virus diversity and host interactions through global metagenomics.</title>
        <authorList>
            <person name="Schulz F."/>
            <person name="Roux S."/>
            <person name="Paez-Espino D."/>
            <person name="Jungbluth S."/>
            <person name="Walsh D.A."/>
            <person name="Denef V.J."/>
            <person name="McMahon K.D."/>
            <person name="Konstantinidis K.T."/>
            <person name="Eloe-Fadrosh E.A."/>
            <person name="Kyrpides N.C."/>
            <person name="Woyke T."/>
        </authorList>
    </citation>
    <scope>NUCLEOTIDE SEQUENCE</scope>
    <source>
        <strain evidence="2">GVMAG-M-3300023184-186</strain>
    </source>
</reference>
<feature type="region of interest" description="Disordered" evidence="1">
    <location>
        <begin position="284"/>
        <end position="333"/>
    </location>
</feature>
<proteinExistence type="predicted"/>
<feature type="compositionally biased region" description="Low complexity" evidence="1">
    <location>
        <begin position="292"/>
        <end position="312"/>
    </location>
</feature>
<organism evidence="2">
    <name type="scientific">viral metagenome</name>
    <dbReference type="NCBI Taxonomy" id="1070528"/>
    <lineage>
        <taxon>unclassified sequences</taxon>
        <taxon>metagenomes</taxon>
        <taxon>organismal metagenomes</taxon>
    </lineage>
</organism>